<proteinExistence type="predicted"/>
<evidence type="ECO:0000256" key="1">
    <source>
        <dbReference type="ARBA" id="ARBA00022801"/>
    </source>
</evidence>
<dbReference type="GO" id="GO:0016787">
    <property type="term" value="F:hydrolase activity"/>
    <property type="evidence" value="ECO:0007669"/>
    <property type="project" value="UniProtKB-KW"/>
</dbReference>
<feature type="domain" description="AB hydrolase-1" evidence="2">
    <location>
        <begin position="24"/>
        <end position="308"/>
    </location>
</feature>
<dbReference type="PRINTS" id="PR00412">
    <property type="entry name" value="EPOXHYDRLASE"/>
</dbReference>
<dbReference type="PANTHER" id="PTHR43329">
    <property type="entry name" value="EPOXIDE HYDROLASE"/>
    <property type="match status" value="1"/>
</dbReference>
<dbReference type="InterPro" id="IPR029058">
    <property type="entry name" value="AB_hydrolase_fold"/>
</dbReference>
<name>A0A1V3C277_9ACTN</name>
<accession>A0A1V3C277</accession>
<organism evidence="3 4">
    <name type="scientific">Nocardiopsis sinuspersici</name>
    <dbReference type="NCBI Taxonomy" id="501010"/>
    <lineage>
        <taxon>Bacteria</taxon>
        <taxon>Bacillati</taxon>
        <taxon>Actinomycetota</taxon>
        <taxon>Actinomycetes</taxon>
        <taxon>Streptosporangiales</taxon>
        <taxon>Nocardiopsidaceae</taxon>
        <taxon>Nocardiopsis</taxon>
    </lineage>
</organism>
<dbReference type="InterPro" id="IPR000639">
    <property type="entry name" value="Epox_hydrolase-like"/>
</dbReference>
<dbReference type="InterPro" id="IPR000073">
    <property type="entry name" value="AB_hydrolase_1"/>
</dbReference>
<evidence type="ECO:0000259" key="2">
    <source>
        <dbReference type="Pfam" id="PF00561"/>
    </source>
</evidence>
<dbReference type="Proteomes" id="UP000189004">
    <property type="component" value="Unassembled WGS sequence"/>
</dbReference>
<protein>
    <submittedName>
        <fullName evidence="3">Epoxide hydrolase</fullName>
    </submittedName>
</protein>
<dbReference type="RefSeq" id="WP_077691299.1">
    <property type="nucleotide sequence ID" value="NZ_MCOK01000001.1"/>
</dbReference>
<evidence type="ECO:0000313" key="3">
    <source>
        <dbReference type="EMBL" id="OOC54877.1"/>
    </source>
</evidence>
<dbReference type="STRING" id="501010.NOSIN_14610"/>
<dbReference type="SUPFAM" id="SSF53474">
    <property type="entry name" value="alpha/beta-Hydrolases"/>
    <property type="match status" value="1"/>
</dbReference>
<sequence>MNVEHRDVEVNGIRLHIAEQGSGPLVLLLHGFPESWYSWRHQFAPLAEAGYRVVAPDQRGYARSERPEEVDAYTLPHLVGDVVGLIRALGEESAVLVGHDWGAPVAWSTAMMRPDLVRGVVGLSVPPFPPAMMPAPSVTRRVYGEGFYQVYFQEPGVADAELAADPASFLRRVLVGASGDNPYADEPQLWIVPEGSTLLDSLPEPDELPSWLTEEDVQAFARDHALHGARAYTGPLNWYRNIERNQGLMSPFQGRGIDVPALYMVGDMDMVTVMRGIPELREALPAIAPKLHDSVTLPGCGHWTQQERPAEVNAALVDFLAHLGTRS</sequence>
<dbReference type="EMBL" id="MCOK01000001">
    <property type="protein sequence ID" value="OOC54877.1"/>
    <property type="molecule type" value="Genomic_DNA"/>
</dbReference>
<dbReference type="OrthoDB" id="2987348at2"/>
<dbReference type="Gene3D" id="3.40.50.1820">
    <property type="entry name" value="alpha/beta hydrolase"/>
    <property type="match status" value="1"/>
</dbReference>
<gene>
    <name evidence="3" type="ORF">NOSIN_14610</name>
</gene>
<comment type="caution">
    <text evidence="3">The sequence shown here is derived from an EMBL/GenBank/DDBJ whole genome shotgun (WGS) entry which is preliminary data.</text>
</comment>
<dbReference type="Pfam" id="PF00561">
    <property type="entry name" value="Abhydrolase_1"/>
    <property type="match status" value="1"/>
</dbReference>
<dbReference type="AlphaFoldDB" id="A0A1V3C277"/>
<evidence type="ECO:0000313" key="4">
    <source>
        <dbReference type="Proteomes" id="UP000189004"/>
    </source>
</evidence>
<keyword evidence="4" id="KW-1185">Reference proteome</keyword>
<keyword evidence="1 3" id="KW-0378">Hydrolase</keyword>
<reference evidence="4" key="1">
    <citation type="submission" date="2016-08" db="EMBL/GenBank/DDBJ databases">
        <authorList>
            <person name="Tokovenko B."/>
            <person name="Kalinowski J."/>
        </authorList>
    </citation>
    <scope>NUCLEOTIDE SEQUENCE [LARGE SCALE GENOMIC DNA]</scope>
    <source>
        <strain evidence="4">UTMC102</strain>
    </source>
</reference>